<keyword evidence="1" id="KW-0472">Membrane</keyword>
<evidence type="ECO:0000313" key="2">
    <source>
        <dbReference type="EMBL" id="QHT83962.1"/>
    </source>
</evidence>
<name>A0A6C0HTX2_9ZZZZ</name>
<evidence type="ECO:0000256" key="1">
    <source>
        <dbReference type="SAM" id="Phobius"/>
    </source>
</evidence>
<protein>
    <submittedName>
        <fullName evidence="2">Uncharacterized protein</fullName>
    </submittedName>
</protein>
<reference evidence="2" key="1">
    <citation type="journal article" date="2020" name="Nature">
        <title>Giant virus diversity and host interactions through global metagenomics.</title>
        <authorList>
            <person name="Schulz F."/>
            <person name="Roux S."/>
            <person name="Paez-Espino D."/>
            <person name="Jungbluth S."/>
            <person name="Walsh D.A."/>
            <person name="Denef V.J."/>
            <person name="McMahon K.D."/>
            <person name="Konstantinidis K.T."/>
            <person name="Eloe-Fadrosh E.A."/>
            <person name="Kyrpides N.C."/>
            <person name="Woyke T."/>
        </authorList>
    </citation>
    <scope>NUCLEOTIDE SEQUENCE</scope>
    <source>
        <strain evidence="2">GVMAG-M-3300023184-16</strain>
    </source>
</reference>
<feature type="transmembrane region" description="Helical" evidence="1">
    <location>
        <begin position="209"/>
        <end position="227"/>
    </location>
</feature>
<keyword evidence="1" id="KW-1133">Transmembrane helix</keyword>
<sequence>MKECSINNCTEYSLVYKMVVLGMWGFFVKMYDDLDDLYLFNNQRIMMVLQTLQTIIMSYWLFVVASTKFDYWIIIVFLGIFVLDWEAYTGNAYFFSATFGFLILSIGILIVNRCFFTITELLWFFALLFLAMPWTEVICIKVNGIAADIGKYFHLFPPNNDKLTFIQLSETDLEVSFHKLKTRITSLFYMSTALCILFYLKSYSKNNKMWVHLLSALIVLNACHLAYTTCSIFNQANVLYFHPEIIELHKEKNQD</sequence>
<feature type="transmembrane region" description="Helical" evidence="1">
    <location>
        <begin position="93"/>
        <end position="111"/>
    </location>
</feature>
<feature type="transmembrane region" description="Helical" evidence="1">
    <location>
        <begin position="43"/>
        <end position="62"/>
    </location>
</feature>
<feature type="transmembrane region" description="Helical" evidence="1">
    <location>
        <begin position="69"/>
        <end position="87"/>
    </location>
</feature>
<dbReference type="AlphaFoldDB" id="A0A6C0HTX2"/>
<organism evidence="2">
    <name type="scientific">viral metagenome</name>
    <dbReference type="NCBI Taxonomy" id="1070528"/>
    <lineage>
        <taxon>unclassified sequences</taxon>
        <taxon>metagenomes</taxon>
        <taxon>organismal metagenomes</taxon>
    </lineage>
</organism>
<dbReference type="EMBL" id="MN740015">
    <property type="protein sequence ID" value="QHT83962.1"/>
    <property type="molecule type" value="Genomic_DNA"/>
</dbReference>
<proteinExistence type="predicted"/>
<keyword evidence="1" id="KW-0812">Transmembrane</keyword>
<feature type="transmembrane region" description="Helical" evidence="1">
    <location>
        <begin position="12"/>
        <end position="31"/>
    </location>
</feature>
<accession>A0A6C0HTX2</accession>
<feature type="transmembrane region" description="Helical" evidence="1">
    <location>
        <begin position="123"/>
        <end position="146"/>
    </location>
</feature>
<feature type="transmembrane region" description="Helical" evidence="1">
    <location>
        <begin position="182"/>
        <end position="200"/>
    </location>
</feature>